<evidence type="ECO:0000313" key="12">
    <source>
        <dbReference type="EnsemblMetazoa" id="GPAI037296-PA"/>
    </source>
</evidence>
<dbReference type="Pfam" id="PF00270">
    <property type="entry name" value="DEAD"/>
    <property type="match status" value="1"/>
</dbReference>
<sequence length="1004" mass="112184">MSDWDESDTEMPTGKGFGGTNDKFRSNRNSDNEEDDGNQYSYNKSGRFGGGSRGGRGRGRGRPLSDSHGSRSFNNRYHSEEADSNAAFDTNFNHNNASIPKDFKRDTVLEFMEKLPEILRSSNFLQTRLIGSYIVKAYKMHLDEAKQPSSTFSKLVTGSKRSHLEKPYMLRNIVNVEEEQEEFLNWILDENMVEDSIDAIDIYQQKCDSPEMITIQEEEQEEIFNLPLAAPPLLNITDIIREHDAVQGCATGLCEETQQCGLFSSLTVPCDDYMSIWLSRRPRIINEKEYRQCFPLPKRKIMKIKFLRPHNKKSIATRESWDWLIENEFNVEDVVSQSVVDNHQSIELSEVVQQHTDSLSIPVVRQFPSPRLIDSSSLQLPTTMKDSRQILTSVEQTEQMQNINSSSSINEAARYHSSKATSVLGSQMQLESIIAPPQIVYSQSTVDQSDGIISVTPCQIPATLSVQKSSGERRFNNDDDGGNDRKRGGFNSRGRGGGAGGRREYNNGRDEYKRNGNGDDQNGGADEQQKVREFYIPPEPTDNEDEIFGGGITSGINFSKYENIPVKVNGQNPPPAIQTFEDAGLRDIVLKNIKRSGYKVPTPIQKTAIPVIGGGRDLMACAQTGSGKTAAFLIPIINQLLNDNAEASIGRPHALVVSPTRELAIQIFNEARKFALGSYLNIRIVYGGTSSKYQSENMIKGPCHVLISTPGRLMDFVEKSFITFEDIRFVVLDEADRMLDMGFKDSVATIMNHPTMRSVSERQNLMFSATFPEEIQRMAGEYLDDYIFIAVGVVGGACSDVTQNIYEVEKFQKRAKLMEILKEDASGTIVFVETKRGADFLASLLSETEYPTTSIHGDRLQSQRETALADFKAGRMKVLIATSVAARGLDIKNISHVVNYDMPSSIDEYVHRIGRTGRVGNNGKASSFFDPQHDSAIAGELVKILEGAGQEVPQFLRKYSYGGGRDNRESRFGGRDVRRDVGQSDDHFITSAGPAAFEEDEEWN</sequence>
<evidence type="ECO:0000256" key="2">
    <source>
        <dbReference type="ARBA" id="ARBA00022741"/>
    </source>
</evidence>
<feature type="short sequence motif" description="Q motif" evidence="7">
    <location>
        <begin position="578"/>
        <end position="606"/>
    </location>
</feature>
<feature type="region of interest" description="Disordered" evidence="8">
    <location>
        <begin position="1"/>
        <end position="76"/>
    </location>
</feature>
<dbReference type="Gene3D" id="3.40.50.300">
    <property type="entry name" value="P-loop containing nucleotide triphosphate hydrolases"/>
    <property type="match status" value="2"/>
</dbReference>
<dbReference type="InterPro" id="IPR027417">
    <property type="entry name" value="P-loop_NTPase"/>
</dbReference>
<dbReference type="STRING" id="7398.A0A1B0A849"/>
<evidence type="ECO:0000259" key="9">
    <source>
        <dbReference type="PROSITE" id="PS51192"/>
    </source>
</evidence>
<evidence type="ECO:0000259" key="11">
    <source>
        <dbReference type="PROSITE" id="PS51195"/>
    </source>
</evidence>
<dbReference type="Proteomes" id="UP000092445">
    <property type="component" value="Unassembled WGS sequence"/>
</dbReference>
<dbReference type="InterPro" id="IPR014001">
    <property type="entry name" value="Helicase_ATP-bd"/>
</dbReference>
<evidence type="ECO:0000256" key="6">
    <source>
        <dbReference type="ARBA" id="ARBA00047984"/>
    </source>
</evidence>
<dbReference type="InterPro" id="IPR011545">
    <property type="entry name" value="DEAD/DEAH_box_helicase_dom"/>
</dbReference>
<feature type="compositionally biased region" description="Basic and acidic residues" evidence="8">
    <location>
        <begin position="470"/>
        <end position="487"/>
    </location>
</feature>
<dbReference type="GO" id="GO:0016787">
    <property type="term" value="F:hydrolase activity"/>
    <property type="evidence" value="ECO:0007669"/>
    <property type="project" value="UniProtKB-KW"/>
</dbReference>
<feature type="domain" description="DEAD-box RNA helicase Q" evidence="11">
    <location>
        <begin position="578"/>
        <end position="606"/>
    </location>
</feature>
<feature type="domain" description="Helicase ATP-binding" evidence="9">
    <location>
        <begin position="609"/>
        <end position="789"/>
    </location>
</feature>
<organism evidence="12 13">
    <name type="scientific">Glossina pallidipes</name>
    <name type="common">Tsetse fly</name>
    <dbReference type="NCBI Taxonomy" id="7398"/>
    <lineage>
        <taxon>Eukaryota</taxon>
        <taxon>Metazoa</taxon>
        <taxon>Ecdysozoa</taxon>
        <taxon>Arthropoda</taxon>
        <taxon>Hexapoda</taxon>
        <taxon>Insecta</taxon>
        <taxon>Pterygota</taxon>
        <taxon>Neoptera</taxon>
        <taxon>Endopterygota</taxon>
        <taxon>Diptera</taxon>
        <taxon>Brachycera</taxon>
        <taxon>Muscomorpha</taxon>
        <taxon>Hippoboscoidea</taxon>
        <taxon>Glossinidae</taxon>
        <taxon>Glossina</taxon>
    </lineage>
</organism>
<dbReference type="CDD" id="cd18787">
    <property type="entry name" value="SF2_C_DEAD"/>
    <property type="match status" value="1"/>
</dbReference>
<feature type="region of interest" description="Disordered" evidence="8">
    <location>
        <begin position="967"/>
        <end position="1004"/>
    </location>
</feature>
<feature type="domain" description="Helicase C-terminal" evidence="10">
    <location>
        <begin position="800"/>
        <end position="960"/>
    </location>
</feature>
<feature type="region of interest" description="Disordered" evidence="8">
    <location>
        <begin position="464"/>
        <end position="527"/>
    </location>
</feature>
<feature type="compositionally biased region" description="Basic and acidic residues" evidence="8">
    <location>
        <begin position="967"/>
        <end position="988"/>
    </location>
</feature>
<dbReference type="PROSITE" id="PS51195">
    <property type="entry name" value="Q_MOTIF"/>
    <property type="match status" value="1"/>
</dbReference>
<dbReference type="GO" id="GO:0003676">
    <property type="term" value="F:nucleic acid binding"/>
    <property type="evidence" value="ECO:0007669"/>
    <property type="project" value="InterPro"/>
</dbReference>
<evidence type="ECO:0000256" key="7">
    <source>
        <dbReference type="PROSITE-ProRule" id="PRU00552"/>
    </source>
</evidence>
<reference evidence="13" key="1">
    <citation type="submission" date="2014-03" db="EMBL/GenBank/DDBJ databases">
        <authorList>
            <person name="Aksoy S."/>
            <person name="Warren W."/>
            <person name="Wilson R.K."/>
        </authorList>
    </citation>
    <scope>NUCLEOTIDE SEQUENCE [LARGE SCALE GENOMIC DNA]</scope>
    <source>
        <strain evidence="13">IAEA</strain>
    </source>
</reference>
<dbReference type="AlphaFoldDB" id="A0A1B0A849"/>
<dbReference type="FunFam" id="3.40.50.300:FF:000397">
    <property type="entry name" value="Probable ATP-dependent RNA helicase DDX4"/>
    <property type="match status" value="1"/>
</dbReference>
<dbReference type="GO" id="GO:0003724">
    <property type="term" value="F:RNA helicase activity"/>
    <property type="evidence" value="ECO:0007669"/>
    <property type="project" value="UniProtKB-EC"/>
</dbReference>
<dbReference type="InterPro" id="IPR001650">
    <property type="entry name" value="Helicase_C-like"/>
</dbReference>
<evidence type="ECO:0000259" key="10">
    <source>
        <dbReference type="PROSITE" id="PS51194"/>
    </source>
</evidence>
<dbReference type="InterPro" id="IPR014014">
    <property type="entry name" value="RNA_helicase_DEAD_Q_motif"/>
</dbReference>
<dbReference type="FunFam" id="3.40.50.300:FF:000008">
    <property type="entry name" value="ATP-dependent RNA helicase RhlB"/>
    <property type="match status" value="1"/>
</dbReference>
<proteinExistence type="predicted"/>
<dbReference type="PROSITE" id="PS00039">
    <property type="entry name" value="DEAD_ATP_HELICASE"/>
    <property type="match status" value="1"/>
</dbReference>
<accession>A0A1B0A849</accession>
<reference evidence="12" key="2">
    <citation type="submission" date="2020-05" db="UniProtKB">
        <authorList>
            <consortium name="EnsemblMetazoa"/>
        </authorList>
    </citation>
    <scope>IDENTIFICATION</scope>
    <source>
        <strain evidence="12">IAEA</strain>
    </source>
</reference>
<keyword evidence="13" id="KW-1185">Reference proteome</keyword>
<dbReference type="GO" id="GO:0005524">
    <property type="term" value="F:ATP binding"/>
    <property type="evidence" value="ECO:0007669"/>
    <property type="project" value="UniProtKB-KW"/>
</dbReference>
<dbReference type="InterPro" id="IPR000629">
    <property type="entry name" value="RNA-helicase_DEAD-box_CS"/>
</dbReference>
<feature type="compositionally biased region" description="Basic and acidic residues" evidence="8">
    <location>
        <begin position="22"/>
        <end position="31"/>
    </location>
</feature>
<comment type="catalytic activity">
    <reaction evidence="6">
        <text>ATP + H2O = ADP + phosphate + H(+)</text>
        <dbReference type="Rhea" id="RHEA:13065"/>
        <dbReference type="ChEBI" id="CHEBI:15377"/>
        <dbReference type="ChEBI" id="CHEBI:15378"/>
        <dbReference type="ChEBI" id="CHEBI:30616"/>
        <dbReference type="ChEBI" id="CHEBI:43474"/>
        <dbReference type="ChEBI" id="CHEBI:456216"/>
        <dbReference type="EC" id="3.6.4.13"/>
    </reaction>
</comment>
<dbReference type="PROSITE" id="PS51194">
    <property type="entry name" value="HELICASE_CTER"/>
    <property type="match status" value="1"/>
</dbReference>
<evidence type="ECO:0000256" key="8">
    <source>
        <dbReference type="SAM" id="MobiDB-lite"/>
    </source>
</evidence>
<dbReference type="GO" id="GO:0031047">
    <property type="term" value="P:regulatory ncRNA-mediated gene silencing"/>
    <property type="evidence" value="ECO:0007669"/>
    <property type="project" value="UniProtKB-ARBA"/>
</dbReference>
<dbReference type="Pfam" id="PF00271">
    <property type="entry name" value="Helicase_C"/>
    <property type="match status" value="1"/>
</dbReference>
<name>A0A1B0A849_GLOPL</name>
<evidence type="ECO:0000313" key="13">
    <source>
        <dbReference type="Proteomes" id="UP000092445"/>
    </source>
</evidence>
<keyword evidence="5" id="KW-0067">ATP-binding</keyword>
<dbReference type="PANTHER" id="PTHR47958">
    <property type="entry name" value="ATP-DEPENDENT RNA HELICASE DBP3"/>
    <property type="match status" value="1"/>
</dbReference>
<evidence type="ECO:0000256" key="4">
    <source>
        <dbReference type="ARBA" id="ARBA00022806"/>
    </source>
</evidence>
<evidence type="ECO:0000256" key="3">
    <source>
        <dbReference type="ARBA" id="ARBA00022801"/>
    </source>
</evidence>
<dbReference type="EC" id="3.6.4.13" evidence="1"/>
<evidence type="ECO:0000256" key="5">
    <source>
        <dbReference type="ARBA" id="ARBA00022840"/>
    </source>
</evidence>
<dbReference type="VEuPathDB" id="VectorBase:GPAI037296"/>
<dbReference type="SUPFAM" id="SSF52540">
    <property type="entry name" value="P-loop containing nucleoside triphosphate hydrolases"/>
    <property type="match status" value="1"/>
</dbReference>
<dbReference type="SMART" id="SM00490">
    <property type="entry name" value="HELICc"/>
    <property type="match status" value="1"/>
</dbReference>
<feature type="compositionally biased region" description="Basic and acidic residues" evidence="8">
    <location>
        <begin position="501"/>
        <end position="517"/>
    </location>
</feature>
<evidence type="ECO:0000256" key="1">
    <source>
        <dbReference type="ARBA" id="ARBA00012552"/>
    </source>
</evidence>
<keyword evidence="4" id="KW-0347">Helicase</keyword>
<dbReference type="SMART" id="SM00487">
    <property type="entry name" value="DEXDc"/>
    <property type="match status" value="1"/>
</dbReference>
<keyword evidence="2" id="KW-0547">Nucleotide-binding</keyword>
<dbReference type="PROSITE" id="PS51192">
    <property type="entry name" value="HELICASE_ATP_BIND_1"/>
    <property type="match status" value="1"/>
</dbReference>
<dbReference type="EnsemblMetazoa" id="GPAI037296-RA">
    <property type="protein sequence ID" value="GPAI037296-PA"/>
    <property type="gene ID" value="GPAI037296"/>
</dbReference>
<keyword evidence="3" id="KW-0378">Hydrolase</keyword>
<protein>
    <recommendedName>
        <fullName evidence="1">RNA helicase</fullName>
        <ecNumber evidence="1">3.6.4.13</ecNumber>
    </recommendedName>
</protein>